<dbReference type="PANTHER" id="PTHR24559">
    <property type="entry name" value="TRANSPOSON TY3-I GAG-POL POLYPROTEIN"/>
    <property type="match status" value="1"/>
</dbReference>
<proteinExistence type="predicted"/>
<feature type="region of interest" description="Disordered" evidence="1">
    <location>
        <begin position="1"/>
        <end position="24"/>
    </location>
</feature>
<evidence type="ECO:0000256" key="1">
    <source>
        <dbReference type="SAM" id="MobiDB-lite"/>
    </source>
</evidence>
<keyword evidence="3" id="KW-1185">Reference proteome</keyword>
<sequence length="216" mass="25253">MSIHLVPNPKPTNDTSSSPPPPTKLKPLSSHLKYAYLDTEQQLLHKKAIGWKLSNLLGINPSICMHRILVEEEAWTIRQQQRRLNSTILDVVKKKVTKLLATEIIYPISDSQWVSPMQVVPKKSWMTVMKNQHDELNNWLVCIDYRKVNQTTRKDHFPLPFIDQVLEKLVKKIPLLLSRWTLWIHANPHCTGRPTQYDLHLPIRHLCIHMHVVWPV</sequence>
<dbReference type="AlphaFoldDB" id="A0A371HJW6"/>
<accession>A0A371HJW6</accession>
<dbReference type="EMBL" id="QJKJ01002385">
    <property type="protein sequence ID" value="RDY03091.1"/>
    <property type="molecule type" value="Genomic_DNA"/>
</dbReference>
<evidence type="ECO:0000313" key="2">
    <source>
        <dbReference type="EMBL" id="RDY03091.1"/>
    </source>
</evidence>
<dbReference type="InterPro" id="IPR043502">
    <property type="entry name" value="DNA/RNA_pol_sf"/>
</dbReference>
<organism evidence="2 3">
    <name type="scientific">Mucuna pruriens</name>
    <name type="common">Velvet bean</name>
    <name type="synonym">Dolichos pruriens</name>
    <dbReference type="NCBI Taxonomy" id="157652"/>
    <lineage>
        <taxon>Eukaryota</taxon>
        <taxon>Viridiplantae</taxon>
        <taxon>Streptophyta</taxon>
        <taxon>Embryophyta</taxon>
        <taxon>Tracheophyta</taxon>
        <taxon>Spermatophyta</taxon>
        <taxon>Magnoliopsida</taxon>
        <taxon>eudicotyledons</taxon>
        <taxon>Gunneridae</taxon>
        <taxon>Pentapetalae</taxon>
        <taxon>rosids</taxon>
        <taxon>fabids</taxon>
        <taxon>Fabales</taxon>
        <taxon>Fabaceae</taxon>
        <taxon>Papilionoideae</taxon>
        <taxon>50 kb inversion clade</taxon>
        <taxon>NPAAA clade</taxon>
        <taxon>indigoferoid/millettioid clade</taxon>
        <taxon>Phaseoleae</taxon>
        <taxon>Mucuna</taxon>
    </lineage>
</organism>
<feature type="non-terminal residue" evidence="2">
    <location>
        <position position="1"/>
    </location>
</feature>
<name>A0A371HJW6_MUCPR</name>
<dbReference type="OrthoDB" id="1723412at2759"/>
<evidence type="ECO:0000313" key="3">
    <source>
        <dbReference type="Proteomes" id="UP000257109"/>
    </source>
</evidence>
<dbReference type="SUPFAM" id="SSF56672">
    <property type="entry name" value="DNA/RNA polymerases"/>
    <property type="match status" value="1"/>
</dbReference>
<protein>
    <submittedName>
        <fullName evidence="2">Retrovirus-related Pol polyprotein</fullName>
    </submittedName>
</protein>
<dbReference type="InterPro" id="IPR053134">
    <property type="entry name" value="RNA-dir_DNA_polymerase"/>
</dbReference>
<dbReference type="Gene3D" id="3.10.10.10">
    <property type="entry name" value="HIV Type 1 Reverse Transcriptase, subunit A, domain 1"/>
    <property type="match status" value="1"/>
</dbReference>
<gene>
    <name evidence="2" type="primary">POL</name>
    <name evidence="2" type="ORF">CR513_13364</name>
</gene>
<dbReference type="Proteomes" id="UP000257109">
    <property type="component" value="Unassembled WGS sequence"/>
</dbReference>
<comment type="caution">
    <text evidence="2">The sequence shown here is derived from an EMBL/GenBank/DDBJ whole genome shotgun (WGS) entry which is preliminary data.</text>
</comment>
<reference evidence="2" key="1">
    <citation type="submission" date="2018-05" db="EMBL/GenBank/DDBJ databases">
        <title>Draft genome of Mucuna pruriens seed.</title>
        <authorList>
            <person name="Nnadi N.E."/>
            <person name="Vos R."/>
            <person name="Hasami M.H."/>
            <person name="Devisetty U.K."/>
            <person name="Aguiy J.C."/>
        </authorList>
    </citation>
    <scope>NUCLEOTIDE SEQUENCE [LARGE SCALE GENOMIC DNA]</scope>
    <source>
        <strain evidence="2">JCA_2017</strain>
    </source>
</reference>
<dbReference type="PANTHER" id="PTHR24559:SF444">
    <property type="entry name" value="REVERSE TRANSCRIPTASE DOMAIN-CONTAINING PROTEIN"/>
    <property type="match status" value="1"/>
</dbReference>